<evidence type="ECO:0000256" key="4">
    <source>
        <dbReference type="ARBA" id="ARBA00022722"/>
    </source>
</evidence>
<dbReference type="InterPro" id="IPR018998">
    <property type="entry name" value="EndoU_C"/>
</dbReference>
<dbReference type="EC" id="4.6.1.-" evidence="11"/>
<keyword evidence="9 11" id="KW-0464">Manganese</keyword>
<dbReference type="PANTHER" id="PTHR12439">
    <property type="entry name" value="PLACENTAL PROTEIN 11-RELATED"/>
    <property type="match status" value="1"/>
</dbReference>
<dbReference type="PROSITE" id="PS51959">
    <property type="entry name" value="ENDOU"/>
    <property type="match status" value="1"/>
</dbReference>
<dbReference type="CDD" id="cd21159">
    <property type="entry name" value="XendoU"/>
    <property type="match status" value="1"/>
</dbReference>
<evidence type="ECO:0000256" key="10">
    <source>
        <dbReference type="ARBA" id="ARBA00023239"/>
    </source>
</evidence>
<evidence type="ECO:0000256" key="12">
    <source>
        <dbReference type="SAM" id="Phobius"/>
    </source>
</evidence>
<evidence type="ECO:0000313" key="15">
    <source>
        <dbReference type="Proteomes" id="UP001497525"/>
    </source>
</evidence>
<comment type="caution">
    <text evidence="14">The sequence shown here is derived from an EMBL/GenBank/DDBJ whole genome shotgun (WGS) entry which is preliminary data.</text>
</comment>
<keyword evidence="6 11" id="KW-0255">Endonuclease</keyword>
<evidence type="ECO:0000256" key="7">
    <source>
        <dbReference type="ARBA" id="ARBA00022801"/>
    </source>
</evidence>
<evidence type="ECO:0000259" key="13">
    <source>
        <dbReference type="PROSITE" id="PS51959"/>
    </source>
</evidence>
<evidence type="ECO:0000313" key="14">
    <source>
        <dbReference type="EMBL" id="CAL5136468.1"/>
    </source>
</evidence>
<dbReference type="GO" id="GO:0016787">
    <property type="term" value="F:hydrolase activity"/>
    <property type="evidence" value="ECO:0007669"/>
    <property type="project" value="UniProtKB-KW"/>
</dbReference>
<keyword evidence="10" id="KW-0456">Lyase</keyword>
<dbReference type="PANTHER" id="PTHR12439:SF11">
    <property type="entry name" value="URIDYLATE-SPECIFIC ENDORIBONUCLEASE"/>
    <property type="match status" value="1"/>
</dbReference>
<feature type="domain" description="EndoU" evidence="13">
    <location>
        <begin position="1"/>
        <end position="271"/>
    </location>
</feature>
<evidence type="ECO:0000256" key="2">
    <source>
        <dbReference type="ARBA" id="ARBA00010168"/>
    </source>
</evidence>
<evidence type="ECO:0000256" key="6">
    <source>
        <dbReference type="ARBA" id="ARBA00022759"/>
    </source>
</evidence>
<comment type="cofactor">
    <cofactor evidence="1 11">
        <name>Mn(2+)</name>
        <dbReference type="ChEBI" id="CHEBI:29035"/>
    </cofactor>
</comment>
<keyword evidence="12" id="KW-0472">Membrane</keyword>
<dbReference type="GO" id="GO:0003723">
    <property type="term" value="F:RNA binding"/>
    <property type="evidence" value="ECO:0007669"/>
    <property type="project" value="UniProtKB-UniRule"/>
</dbReference>
<gene>
    <name evidence="14" type="ORF">CDAUBV1_LOCUS10557</name>
</gene>
<sequence>MDPRQTIPRGLPPVLHDELSMLFSDYFVRSIRNDAIYLEMNRVNWDNFQVRAAERLPLLPPHITPQRLFNTEFAVATRNILLHWEDGDKGALISQFLSGLYATSLFGEVYERLYARGVFGGQLSDFQAIFRRVWFGEYTWDQMNPDNSPRTCGFQHVYIGEMRNNIVKGLHHWVRYYILEKSGRLVTQAVLKKHPELHIASLEFSVDNCVKPYGTIFFGIPIHFEIMIFFCAFLIGSSRDIHFLIDGSQTTIVCYDVATRSDRLATAFFKY</sequence>
<keyword evidence="12" id="KW-1133">Transmembrane helix</keyword>
<feature type="transmembrane region" description="Helical" evidence="12">
    <location>
        <begin position="213"/>
        <end position="235"/>
    </location>
</feature>
<comment type="similarity">
    <text evidence="2 11">Belongs to the ENDOU family.</text>
</comment>
<keyword evidence="12" id="KW-0812">Transmembrane</keyword>
<keyword evidence="4 11" id="KW-0540">Nuclease</keyword>
<name>A0AAV2TN90_CALDB</name>
<dbReference type="Pfam" id="PF09412">
    <property type="entry name" value="XendoU"/>
    <property type="match status" value="1"/>
</dbReference>
<evidence type="ECO:0000256" key="1">
    <source>
        <dbReference type="ARBA" id="ARBA00001936"/>
    </source>
</evidence>
<dbReference type="SUPFAM" id="SSF142877">
    <property type="entry name" value="EndoU-like"/>
    <property type="match status" value="1"/>
</dbReference>
<dbReference type="InterPro" id="IPR037227">
    <property type="entry name" value="EndoU-like"/>
</dbReference>
<dbReference type="AlphaFoldDB" id="A0AAV2TN90"/>
<dbReference type="GO" id="GO:0004521">
    <property type="term" value="F:RNA endonuclease activity"/>
    <property type="evidence" value="ECO:0007669"/>
    <property type="project" value="UniProtKB-UniRule"/>
</dbReference>
<evidence type="ECO:0000256" key="11">
    <source>
        <dbReference type="RuleBase" id="RU367085"/>
    </source>
</evidence>
<evidence type="ECO:0000256" key="3">
    <source>
        <dbReference type="ARBA" id="ARBA00011245"/>
    </source>
</evidence>
<keyword evidence="7 11" id="KW-0378">Hydrolase</keyword>
<dbReference type="Proteomes" id="UP001497525">
    <property type="component" value="Unassembled WGS sequence"/>
</dbReference>
<evidence type="ECO:0000256" key="5">
    <source>
        <dbReference type="ARBA" id="ARBA00022723"/>
    </source>
</evidence>
<evidence type="ECO:0000256" key="8">
    <source>
        <dbReference type="ARBA" id="ARBA00022884"/>
    </source>
</evidence>
<protein>
    <recommendedName>
        <fullName evidence="11">Uridylate-specific endoribonuclease</fullName>
        <ecNumber evidence="11">4.6.1.-</ecNumber>
    </recommendedName>
</protein>
<dbReference type="EMBL" id="CAXLJL010000323">
    <property type="protein sequence ID" value="CAL5136468.1"/>
    <property type="molecule type" value="Genomic_DNA"/>
</dbReference>
<comment type="subunit">
    <text evidence="3 11">Monomer.</text>
</comment>
<accession>A0AAV2TN90</accession>
<dbReference type="GO" id="GO:0046872">
    <property type="term" value="F:metal ion binding"/>
    <property type="evidence" value="ECO:0007669"/>
    <property type="project" value="UniProtKB-UniRule"/>
</dbReference>
<comment type="catalytic activity">
    <reaction evidence="11">
        <text>ribonucleotidyl-uridine-RNA = a 5'-end dephospho-uridine-RNA + a 3'-end 2',3'-cyclophospho-ribonucleotide-RNA</text>
        <dbReference type="Rhea" id="RHEA:67792"/>
        <dbReference type="Rhea" id="RHEA-COMP:10464"/>
        <dbReference type="Rhea" id="RHEA-COMP:17354"/>
        <dbReference type="Rhea" id="RHEA-COMP:17356"/>
        <dbReference type="ChEBI" id="CHEBI:83064"/>
        <dbReference type="ChEBI" id="CHEBI:173117"/>
        <dbReference type="ChEBI" id="CHEBI:173224"/>
    </reaction>
</comment>
<proteinExistence type="inferred from homology"/>
<reference evidence="14" key="1">
    <citation type="submission" date="2024-06" db="EMBL/GenBank/DDBJ databases">
        <authorList>
            <person name="Liu X."/>
            <person name="Lenzi L."/>
            <person name="Haldenby T S."/>
            <person name="Uol C."/>
        </authorList>
    </citation>
    <scope>NUCLEOTIDE SEQUENCE</scope>
</reference>
<organism evidence="14 15">
    <name type="scientific">Calicophoron daubneyi</name>
    <name type="common">Rumen fluke</name>
    <name type="synonym">Paramphistomum daubneyi</name>
    <dbReference type="NCBI Taxonomy" id="300641"/>
    <lineage>
        <taxon>Eukaryota</taxon>
        <taxon>Metazoa</taxon>
        <taxon>Spiralia</taxon>
        <taxon>Lophotrochozoa</taxon>
        <taxon>Platyhelminthes</taxon>
        <taxon>Trematoda</taxon>
        <taxon>Digenea</taxon>
        <taxon>Plagiorchiida</taxon>
        <taxon>Pronocephalata</taxon>
        <taxon>Paramphistomoidea</taxon>
        <taxon>Paramphistomidae</taxon>
        <taxon>Calicophoron</taxon>
    </lineage>
</organism>
<keyword evidence="8 11" id="KW-0694">RNA-binding</keyword>
<keyword evidence="5 11" id="KW-0479">Metal-binding</keyword>
<dbReference type="GO" id="GO:0016829">
    <property type="term" value="F:lyase activity"/>
    <property type="evidence" value="ECO:0007669"/>
    <property type="project" value="UniProtKB-KW"/>
</dbReference>
<evidence type="ECO:0000256" key="9">
    <source>
        <dbReference type="ARBA" id="ARBA00023211"/>
    </source>
</evidence>
<dbReference type="InterPro" id="IPR039787">
    <property type="entry name" value="ENDOU"/>
</dbReference>